<name>A0A0N5D3C3_THECL</name>
<evidence type="ECO:0000313" key="3">
    <source>
        <dbReference type="WBParaSite" id="TCLT_0000742801-mRNA-1"/>
    </source>
</evidence>
<evidence type="ECO:0000313" key="1">
    <source>
        <dbReference type="EMBL" id="VDN04869.1"/>
    </source>
</evidence>
<keyword evidence="2" id="KW-1185">Reference proteome</keyword>
<sequence>MPRVLDEKQKQMLKILGKKRVNGKDSSRETGISAKKSSEIGINAGNFWRKYAKNSWQERVNTENSSRETAISSEKSSEIRMSAENFWQDRVKS</sequence>
<dbReference type="WBParaSite" id="TCLT_0000742801-mRNA-1">
    <property type="protein sequence ID" value="TCLT_0000742801-mRNA-1"/>
    <property type="gene ID" value="TCLT_0000742801"/>
</dbReference>
<reference evidence="1 2" key="2">
    <citation type="submission" date="2018-11" db="EMBL/GenBank/DDBJ databases">
        <authorList>
            <consortium name="Pathogen Informatics"/>
        </authorList>
    </citation>
    <scope>NUCLEOTIDE SEQUENCE [LARGE SCALE GENOMIC DNA]</scope>
</reference>
<protein>
    <submittedName>
        <fullName evidence="3">Phage protein</fullName>
    </submittedName>
</protein>
<gene>
    <name evidence="1" type="ORF">TCLT_LOCUS7417</name>
</gene>
<organism evidence="3">
    <name type="scientific">Thelazia callipaeda</name>
    <name type="common">Oriental eyeworm</name>
    <name type="synonym">Parasitic nematode</name>
    <dbReference type="NCBI Taxonomy" id="103827"/>
    <lineage>
        <taxon>Eukaryota</taxon>
        <taxon>Metazoa</taxon>
        <taxon>Ecdysozoa</taxon>
        <taxon>Nematoda</taxon>
        <taxon>Chromadorea</taxon>
        <taxon>Rhabditida</taxon>
        <taxon>Spirurina</taxon>
        <taxon>Spiruromorpha</taxon>
        <taxon>Thelazioidea</taxon>
        <taxon>Thelaziidae</taxon>
        <taxon>Thelazia</taxon>
    </lineage>
</organism>
<dbReference type="Proteomes" id="UP000276776">
    <property type="component" value="Unassembled WGS sequence"/>
</dbReference>
<accession>A0A0N5D3C3</accession>
<reference evidence="3" key="1">
    <citation type="submission" date="2017-02" db="UniProtKB">
        <authorList>
            <consortium name="WormBaseParasite"/>
        </authorList>
    </citation>
    <scope>IDENTIFICATION</scope>
</reference>
<dbReference type="AlphaFoldDB" id="A0A0N5D3C3"/>
<evidence type="ECO:0000313" key="2">
    <source>
        <dbReference type="Proteomes" id="UP000276776"/>
    </source>
</evidence>
<dbReference type="EMBL" id="UYYF01004505">
    <property type="protein sequence ID" value="VDN04869.1"/>
    <property type="molecule type" value="Genomic_DNA"/>
</dbReference>
<proteinExistence type="predicted"/>